<feature type="signal peptide" evidence="1">
    <location>
        <begin position="1"/>
        <end position="36"/>
    </location>
</feature>
<dbReference type="Pfam" id="PF16640">
    <property type="entry name" value="Big_3_5"/>
    <property type="match status" value="1"/>
</dbReference>
<dbReference type="InterPro" id="IPR013783">
    <property type="entry name" value="Ig-like_fold"/>
</dbReference>
<dbReference type="EMBL" id="BJUB01000002">
    <property type="protein sequence ID" value="GEK20317.1"/>
    <property type="molecule type" value="Genomic_DNA"/>
</dbReference>
<dbReference type="InterPro" id="IPR002909">
    <property type="entry name" value="IPT_dom"/>
</dbReference>
<dbReference type="SUPFAM" id="SSF81296">
    <property type="entry name" value="E set domains"/>
    <property type="match status" value="1"/>
</dbReference>
<dbReference type="OrthoDB" id="4826393at2"/>
<evidence type="ECO:0000313" key="4">
    <source>
        <dbReference type="EMBL" id="GEK20317.1"/>
    </source>
</evidence>
<comment type="caution">
    <text evidence="4">The sequence shown here is derived from an EMBL/GenBank/DDBJ whole genome shotgun (WGS) entry which is preliminary data.</text>
</comment>
<reference evidence="4 5" key="1">
    <citation type="submission" date="2019-07" db="EMBL/GenBank/DDBJ databases">
        <title>Whole genome shotgun sequence of Cellulomonas xylanilytica NBRC 101102.</title>
        <authorList>
            <person name="Hosoyama A."/>
            <person name="Uohara A."/>
            <person name="Ohji S."/>
            <person name="Ichikawa N."/>
        </authorList>
    </citation>
    <scope>NUCLEOTIDE SEQUENCE [LARGE SCALE GENOMIC DNA]</scope>
    <source>
        <strain evidence="4 5">NBRC 101102</strain>
    </source>
</reference>
<dbReference type="RefSeq" id="WP_146925801.1">
    <property type="nucleotide sequence ID" value="NZ_BJUB01000002.1"/>
</dbReference>
<proteinExistence type="predicted"/>
<dbReference type="InterPro" id="IPR032109">
    <property type="entry name" value="Big_3_5"/>
</dbReference>
<sequence>MSPAPVHHRLRALRRVLAVLGIAALAVAGAVQPATAAAGSALITTTTVASVPEAVFVGDPVTVTVTVSAAEGVPTGSVGISLDFGALTPVPLVDGTASLTLEDVGVGQHHIWADYAGDGGFGPSFQTSVLELWVIQRVAPTVSAVQPAVLPSDHDVRISVIGSYLAGATSVTFGGVPGTNLAVTSTGRIDVDIPRHAAGTVDLVVTTPAGTSAGVPVQFVDTRAGIVSTVPVRIHDSWAYPSSPSCLQVGETNGVPAGATGVVLNVTVIAPYGPGNLVVYPDRGPLGPVPTASTVNFEYNREVANAAFVALPDNGRICYDARGFGGARVLLDLTGFVMEGSGMELQDPVRLLDTRPGPAQVGDVSGPVPSGVVQTVQVRGKAGVPADATAVIVNATVTGTVGPGNLRIYPAGTAVPNASVVNYAPGYDKANQTIVQLSSSGKLSFLSDAGGSTAHVILDVVGYVTDGGVYRGQTPTRVVDTRGGQWQVGPTRGALRALRAHTVTLPSEMVPAGATSVVLNVTAMAPSGLGNLRVYPTGSDVPNASTVNYIPSRDIPNLVVVDLPDSGPATFRVYSDMVAYGSVWLAADVAGFVVAP</sequence>
<name>A0A510V077_9CELL</name>
<feature type="chain" id="PRO_5021756967" description="IPT/TIG domain-containing protein" evidence="1">
    <location>
        <begin position="37"/>
        <end position="596"/>
    </location>
</feature>
<dbReference type="Proteomes" id="UP000321118">
    <property type="component" value="Unassembled WGS sequence"/>
</dbReference>
<protein>
    <recommendedName>
        <fullName evidence="6">IPT/TIG domain-containing protein</fullName>
    </recommendedName>
</protein>
<keyword evidence="5" id="KW-1185">Reference proteome</keyword>
<dbReference type="InterPro" id="IPR014756">
    <property type="entry name" value="Ig_E-set"/>
</dbReference>
<feature type="domain" description="Bacterial Ig-like" evidence="3">
    <location>
        <begin position="50"/>
        <end position="127"/>
    </location>
</feature>
<feature type="domain" description="IPT/TIG" evidence="2">
    <location>
        <begin position="140"/>
        <end position="215"/>
    </location>
</feature>
<evidence type="ECO:0000259" key="2">
    <source>
        <dbReference type="Pfam" id="PF01833"/>
    </source>
</evidence>
<evidence type="ECO:0000256" key="1">
    <source>
        <dbReference type="SAM" id="SignalP"/>
    </source>
</evidence>
<dbReference type="GO" id="GO:0005975">
    <property type="term" value="P:carbohydrate metabolic process"/>
    <property type="evidence" value="ECO:0007669"/>
    <property type="project" value="UniProtKB-ARBA"/>
</dbReference>
<accession>A0A510V077</accession>
<evidence type="ECO:0000313" key="5">
    <source>
        <dbReference type="Proteomes" id="UP000321118"/>
    </source>
</evidence>
<keyword evidence="1" id="KW-0732">Signal</keyword>
<evidence type="ECO:0008006" key="6">
    <source>
        <dbReference type="Google" id="ProtNLM"/>
    </source>
</evidence>
<evidence type="ECO:0000259" key="3">
    <source>
        <dbReference type="Pfam" id="PF16640"/>
    </source>
</evidence>
<organism evidence="4 5">
    <name type="scientific">Cellulomonas xylanilytica</name>
    <dbReference type="NCBI Taxonomy" id="233583"/>
    <lineage>
        <taxon>Bacteria</taxon>
        <taxon>Bacillati</taxon>
        <taxon>Actinomycetota</taxon>
        <taxon>Actinomycetes</taxon>
        <taxon>Micrococcales</taxon>
        <taxon>Cellulomonadaceae</taxon>
        <taxon>Cellulomonas</taxon>
    </lineage>
</organism>
<dbReference type="AlphaFoldDB" id="A0A510V077"/>
<gene>
    <name evidence="4" type="ORF">CXY01_08370</name>
</gene>
<dbReference type="Pfam" id="PF01833">
    <property type="entry name" value="TIG"/>
    <property type="match status" value="1"/>
</dbReference>
<dbReference type="Gene3D" id="2.60.40.10">
    <property type="entry name" value="Immunoglobulins"/>
    <property type="match status" value="2"/>
</dbReference>